<dbReference type="AlphaFoldDB" id="A0A0F5LET1"/>
<reference evidence="1 2" key="1">
    <citation type="submission" date="2015-03" db="EMBL/GenBank/DDBJ databases">
        <authorList>
            <person name="Hassan Y.I."/>
            <person name="Lepp D."/>
            <person name="Zhou T."/>
        </authorList>
    </citation>
    <scope>NUCLEOTIDE SEQUENCE [LARGE SCALE GENOMIC DNA]</scope>
    <source>
        <strain evidence="1 2">GH2-10</strain>
    </source>
</reference>
<dbReference type="RefSeq" id="WP_046141153.1">
    <property type="nucleotide sequence ID" value="NZ_LAJG01000005.1"/>
</dbReference>
<keyword evidence="2" id="KW-1185">Reference proteome</keyword>
<protein>
    <submittedName>
        <fullName evidence="1">Uncharacterized protein</fullName>
    </submittedName>
</protein>
<sequence length="181" mass="19518">MDEQETAEAIKAIGMMLRAFPSSASSITAETPRVYAFAVEEFSLEAVRRACRAFVRGQVEGHNPDFAPSTAKLAQVVKGFNDALAWEQFQQANTFVPVGSDLWRQVALMDGREPPVSSSSGKEGWWLPNAKVAEARLVALPPPVSEAQMQVNAVRVGALVGAKTFNAADDDNHDMGGERVA</sequence>
<dbReference type="OrthoDB" id="8097516at2"/>
<evidence type="ECO:0000313" key="2">
    <source>
        <dbReference type="Proteomes" id="UP000033514"/>
    </source>
</evidence>
<evidence type="ECO:0000313" key="1">
    <source>
        <dbReference type="EMBL" id="KKB80800.1"/>
    </source>
</evidence>
<dbReference type="EMBL" id="LAJG01000005">
    <property type="protein sequence ID" value="KKB80800.1"/>
    <property type="molecule type" value="Genomic_DNA"/>
</dbReference>
<comment type="caution">
    <text evidence="1">The sequence shown here is derived from an EMBL/GenBank/DDBJ whole genome shotgun (WGS) entry which is preliminary data.</text>
</comment>
<dbReference type="PATRIC" id="fig|361041.3.peg.3565"/>
<name>A0A0F5LET1_9HYPH</name>
<gene>
    <name evidence="1" type="ORF">VW35_00905</name>
</gene>
<dbReference type="STRING" id="361041.VW35_00905"/>
<proteinExistence type="predicted"/>
<dbReference type="Proteomes" id="UP000033514">
    <property type="component" value="Unassembled WGS sequence"/>
</dbReference>
<accession>A0A0F5LET1</accession>
<organism evidence="1 2">
    <name type="scientific">Devosia soli</name>
    <dbReference type="NCBI Taxonomy" id="361041"/>
    <lineage>
        <taxon>Bacteria</taxon>
        <taxon>Pseudomonadati</taxon>
        <taxon>Pseudomonadota</taxon>
        <taxon>Alphaproteobacteria</taxon>
        <taxon>Hyphomicrobiales</taxon>
        <taxon>Devosiaceae</taxon>
        <taxon>Devosia</taxon>
    </lineage>
</organism>